<sequence>MLLIAQGFTPVSANAAGPTAVVLDAFGNPICLAGYIAEGLDDSQRGAPPDCCAIHCCASTFSAGVLPKSAELIVGPFLELPKQDLPVSPFLLAADGYLPGNPRAPPFSA</sequence>
<evidence type="ECO:0000313" key="2">
    <source>
        <dbReference type="Proteomes" id="UP000680348"/>
    </source>
</evidence>
<name>A0A942E141_9HYPH</name>
<evidence type="ECO:0000313" key="1">
    <source>
        <dbReference type="EMBL" id="MBS3651466.1"/>
    </source>
</evidence>
<dbReference type="EMBL" id="JAGWCR010000014">
    <property type="protein sequence ID" value="MBS3651466.1"/>
    <property type="molecule type" value="Genomic_DNA"/>
</dbReference>
<reference evidence="1" key="1">
    <citation type="submission" date="2021-04" db="EMBL/GenBank/DDBJ databases">
        <title>Pseudaminobacter soli sp. nov., isolated from paddy soil contaminated by heavy metals.</title>
        <authorList>
            <person name="Zhang K."/>
        </authorList>
    </citation>
    <scope>NUCLEOTIDE SEQUENCE</scope>
    <source>
        <strain evidence="1">19-2017</strain>
    </source>
</reference>
<protein>
    <recommendedName>
        <fullName evidence="3">DUF2946 domain-containing protein</fullName>
    </recommendedName>
</protein>
<accession>A0A942E141</accession>
<comment type="caution">
    <text evidence="1">The sequence shown here is derived from an EMBL/GenBank/DDBJ whole genome shotgun (WGS) entry which is preliminary data.</text>
</comment>
<evidence type="ECO:0008006" key="3">
    <source>
        <dbReference type="Google" id="ProtNLM"/>
    </source>
</evidence>
<dbReference type="Proteomes" id="UP000680348">
    <property type="component" value="Unassembled WGS sequence"/>
</dbReference>
<keyword evidence="2" id="KW-1185">Reference proteome</keyword>
<gene>
    <name evidence="1" type="ORF">KEU06_22885</name>
</gene>
<organism evidence="1 2">
    <name type="scientific">Pseudaminobacter soli</name>
    <name type="common">ex Zhang et al. 2022</name>
    <dbReference type="NCBI Taxonomy" id="2831468"/>
    <lineage>
        <taxon>Bacteria</taxon>
        <taxon>Pseudomonadati</taxon>
        <taxon>Pseudomonadota</taxon>
        <taxon>Alphaproteobacteria</taxon>
        <taxon>Hyphomicrobiales</taxon>
        <taxon>Phyllobacteriaceae</taxon>
        <taxon>Pseudaminobacter</taxon>
    </lineage>
</organism>
<dbReference type="AlphaFoldDB" id="A0A942E141"/>
<proteinExistence type="predicted"/>